<evidence type="ECO:0000313" key="3">
    <source>
        <dbReference type="Proteomes" id="UP000694680"/>
    </source>
</evidence>
<reference evidence="2" key="2">
    <citation type="submission" date="2025-08" db="UniProtKB">
        <authorList>
            <consortium name="Ensembl"/>
        </authorList>
    </citation>
    <scope>IDENTIFICATION</scope>
</reference>
<dbReference type="PANTHER" id="PTHR35450">
    <property type="entry name" value="REVERSE TRANSCRIPTASE DOMAIN-CONTAINING PROTEIN"/>
    <property type="match status" value="1"/>
</dbReference>
<organism evidence="2 3">
    <name type="scientific">Gouania willdenowi</name>
    <name type="common">Blunt-snouted clingfish</name>
    <name type="synonym">Lepadogaster willdenowi</name>
    <dbReference type="NCBI Taxonomy" id="441366"/>
    <lineage>
        <taxon>Eukaryota</taxon>
        <taxon>Metazoa</taxon>
        <taxon>Chordata</taxon>
        <taxon>Craniata</taxon>
        <taxon>Vertebrata</taxon>
        <taxon>Euteleostomi</taxon>
        <taxon>Actinopterygii</taxon>
        <taxon>Neopterygii</taxon>
        <taxon>Teleostei</taxon>
        <taxon>Neoteleostei</taxon>
        <taxon>Acanthomorphata</taxon>
        <taxon>Ovalentaria</taxon>
        <taxon>Blenniimorphae</taxon>
        <taxon>Blenniiformes</taxon>
        <taxon>Gobiesocoidei</taxon>
        <taxon>Gobiesocidae</taxon>
        <taxon>Gobiesocinae</taxon>
        <taxon>Gouania</taxon>
    </lineage>
</organism>
<reference evidence="2" key="1">
    <citation type="submission" date="2020-06" db="EMBL/GenBank/DDBJ databases">
        <authorList>
            <consortium name="Wellcome Sanger Institute Data Sharing"/>
        </authorList>
    </citation>
    <scope>NUCLEOTIDE SEQUENCE [LARGE SCALE GENOMIC DNA]</scope>
</reference>
<proteinExistence type="predicted"/>
<dbReference type="AlphaFoldDB" id="A0A8C5EKN9"/>
<evidence type="ECO:0000313" key="2">
    <source>
        <dbReference type="Ensembl" id="ENSGWIP00000023087.1"/>
    </source>
</evidence>
<reference evidence="2" key="3">
    <citation type="submission" date="2025-09" db="UniProtKB">
        <authorList>
            <consortium name="Ensembl"/>
        </authorList>
    </citation>
    <scope>IDENTIFICATION</scope>
</reference>
<feature type="compositionally biased region" description="Basic and acidic residues" evidence="1">
    <location>
        <begin position="94"/>
        <end position="113"/>
    </location>
</feature>
<protein>
    <submittedName>
        <fullName evidence="2">Uncharacterized protein</fullName>
    </submittedName>
</protein>
<feature type="region of interest" description="Disordered" evidence="1">
    <location>
        <begin position="43"/>
        <end position="149"/>
    </location>
</feature>
<feature type="compositionally biased region" description="Basic and acidic residues" evidence="1">
    <location>
        <begin position="131"/>
        <end position="147"/>
    </location>
</feature>
<dbReference type="Ensembl" id="ENSGWIT00000025298.1">
    <property type="protein sequence ID" value="ENSGWIP00000023087.1"/>
    <property type="gene ID" value="ENSGWIG00000012349.1"/>
</dbReference>
<dbReference type="PANTHER" id="PTHR35450:SF2">
    <property type="entry name" value="REVERSE TRANSCRIPTASE DOMAIN-CONTAINING PROTEIN"/>
    <property type="match status" value="1"/>
</dbReference>
<name>A0A8C5EKN9_GOUWI</name>
<sequence length="192" mass="21173">MHGGFHPKSSTLRLYASRKEGGRGLVSVRATIQDETSKINKYIKDKAPTRETREIPGAQRRVGENLEGEGISGARGHWGTRGSDPQTGGVAPADPRKYIRHLGPEKCSSRNSKDTAQNPQTPRPLVEDLSLEEKKRPPAEDIRDDKNPPQNIYSLYNQVSINCFIAGGVYVAVGAVSLCQVRLNKCQEYMVT</sequence>
<dbReference type="Proteomes" id="UP000694680">
    <property type="component" value="Chromosome 6"/>
</dbReference>
<evidence type="ECO:0000256" key="1">
    <source>
        <dbReference type="SAM" id="MobiDB-lite"/>
    </source>
</evidence>
<keyword evidence="3" id="KW-1185">Reference proteome</keyword>
<feature type="compositionally biased region" description="Basic and acidic residues" evidence="1">
    <location>
        <begin position="43"/>
        <end position="54"/>
    </location>
</feature>
<accession>A0A8C5EKN9</accession>